<evidence type="ECO:0000313" key="1">
    <source>
        <dbReference type="EMBL" id="KAF6205987.1"/>
    </source>
</evidence>
<accession>A0A8S9XAG6</accession>
<protein>
    <submittedName>
        <fullName evidence="1">Uncharacterized protein</fullName>
    </submittedName>
</protein>
<dbReference type="EMBL" id="WIXP02000008">
    <property type="protein sequence ID" value="KAF6205987.1"/>
    <property type="molecule type" value="Genomic_DNA"/>
</dbReference>
<dbReference type="AlphaFoldDB" id="A0A8S9XAG6"/>
<proteinExistence type="predicted"/>
<sequence>MWREITERGLLLMNFFSDFYQSDWHDKLPLARMVPLPTIDAYDNDTYLRYTIPTIAPLPPGSGGWAHSNKEEIKKLLDEQDFYELMNIAESFFASLKQASQQFHRFLIPNYSGFSKEANSKHAYQFLENVRVILLNNMHEYVKVNAYILGHVYSKEAKQILQLKKSSEGVIEDLHRINDYARLLANRIAITNDELFPRTHTKYTHNDITAHDTRSTMKLLWAAVVVVSFVEAVDRETFFKMTSFDVLEKKHDSQSFATYLKKSSTMFLEFALKMLSILIEVAPDKPEQAGRMKVILNNVHRLLSDKNLKLSIDQIFSRKNDEVGDIPKYYIAIWREITEKGLRLMNVLHDFTQSNYRDKLPLAHMVPRPTTHTIPKPPANSRGYGNLSKEALEELMDEHDFIDLTGIPGFFLRSLRMASEELNGYLIHSYSGFYKEANSKHAYQLLEDVNVILINYVEEYESLYYDGRGHVYSKEAKQILQYKKSSEGVVADLDRINNYAQPFDITAHDIRSTMKLLWAAVVVVSLVEAVDKYTFYKMTHFYELEREPTKANLFRYLQLSSKLYIDEVSQLISIFAEVTPEKPEFFAKQKATLNEISRLMSDKNITKAISEFFPNIDHDDEEVTRWEIDGWRKVTQAGQKLMNKFFKFSHSNYHDFLPLFELVPRPQVHPKNSRERYDLEFSEVKDVYKFMRAAETLLVQVQYTADTFQVYFLRSFPFTRGFGAKQDFFKFLWNYLFTLSEHTEDFTKFLRKRPYNYSKDAKEILRFKAPRRIFPRLKFLVKCVENIHLGMRKISDAYGDDVYIDKILKSN</sequence>
<evidence type="ECO:0000313" key="2">
    <source>
        <dbReference type="Proteomes" id="UP000466442"/>
    </source>
</evidence>
<keyword evidence="2" id="KW-1185">Reference proteome</keyword>
<dbReference type="Proteomes" id="UP000466442">
    <property type="component" value="Unassembled WGS sequence"/>
</dbReference>
<organism evidence="1 2">
    <name type="scientific">Apolygus lucorum</name>
    <name type="common">Small green plant bug</name>
    <name type="synonym">Lygocoris lucorum</name>
    <dbReference type="NCBI Taxonomy" id="248454"/>
    <lineage>
        <taxon>Eukaryota</taxon>
        <taxon>Metazoa</taxon>
        <taxon>Ecdysozoa</taxon>
        <taxon>Arthropoda</taxon>
        <taxon>Hexapoda</taxon>
        <taxon>Insecta</taxon>
        <taxon>Pterygota</taxon>
        <taxon>Neoptera</taxon>
        <taxon>Paraneoptera</taxon>
        <taxon>Hemiptera</taxon>
        <taxon>Heteroptera</taxon>
        <taxon>Panheteroptera</taxon>
        <taxon>Cimicomorpha</taxon>
        <taxon>Miridae</taxon>
        <taxon>Mirini</taxon>
        <taxon>Apolygus</taxon>
    </lineage>
</organism>
<reference evidence="1" key="1">
    <citation type="journal article" date="2021" name="Mol. Ecol. Resour.">
        <title>Apolygus lucorum genome provides insights into omnivorousness and mesophyll feeding.</title>
        <authorList>
            <person name="Liu Y."/>
            <person name="Liu H."/>
            <person name="Wang H."/>
            <person name="Huang T."/>
            <person name="Liu B."/>
            <person name="Yang B."/>
            <person name="Yin L."/>
            <person name="Li B."/>
            <person name="Zhang Y."/>
            <person name="Zhang S."/>
            <person name="Jiang F."/>
            <person name="Zhang X."/>
            <person name="Ren Y."/>
            <person name="Wang B."/>
            <person name="Wang S."/>
            <person name="Lu Y."/>
            <person name="Wu K."/>
            <person name="Fan W."/>
            <person name="Wang G."/>
        </authorList>
    </citation>
    <scope>NUCLEOTIDE SEQUENCE</scope>
    <source>
        <strain evidence="1">12Hb</strain>
    </source>
</reference>
<gene>
    <name evidence="1" type="ORF">GE061_017211</name>
</gene>
<name>A0A8S9XAG6_APOLU</name>
<comment type="caution">
    <text evidence="1">The sequence shown here is derived from an EMBL/GenBank/DDBJ whole genome shotgun (WGS) entry which is preliminary data.</text>
</comment>